<sequence length="140" mass="13850">MRRIARMLGAGVVGGVLLGGVAGVLSPATANAEGPVLSGSYAVTTHYGTATPTTVAKFASDCGRCGGTVTADGVTQQLTWIGAGWQFTTVAGCGPQTTVYTPVADVDGIVQSFTLVGTFANPAVCAVVGPVTGTGNRISD</sequence>
<dbReference type="AlphaFoldDB" id="A0A9X3BMM7"/>
<dbReference type="Proteomes" id="UP001140293">
    <property type="component" value="Unassembled WGS sequence"/>
</dbReference>
<evidence type="ECO:0000313" key="2">
    <source>
        <dbReference type="Proteomes" id="UP001140293"/>
    </source>
</evidence>
<name>A0A9X3BMM7_9MYCO</name>
<accession>A0A9X3BMM7</accession>
<organism evidence="1 2">
    <name type="scientific">[Mycobacterium] manitobense</name>
    <dbReference type="NCBI Taxonomy" id="190147"/>
    <lineage>
        <taxon>Bacteria</taxon>
        <taxon>Bacillati</taxon>
        <taxon>Actinomycetota</taxon>
        <taxon>Actinomycetes</taxon>
        <taxon>Mycobacteriales</taxon>
        <taxon>Mycobacteriaceae</taxon>
        <taxon>Mycolicibacterium</taxon>
    </lineage>
</organism>
<evidence type="ECO:0000313" key="1">
    <source>
        <dbReference type="EMBL" id="MCV7170130.1"/>
    </source>
</evidence>
<dbReference type="RefSeq" id="WP_264012326.1">
    <property type="nucleotide sequence ID" value="NZ_JACKSJ010000069.1"/>
</dbReference>
<gene>
    <name evidence="1" type="ORF">H7I41_09400</name>
</gene>
<comment type="caution">
    <text evidence="1">The sequence shown here is derived from an EMBL/GenBank/DDBJ whole genome shotgun (WGS) entry which is preliminary data.</text>
</comment>
<reference evidence="1" key="1">
    <citation type="submission" date="2020-07" db="EMBL/GenBank/DDBJ databases">
        <authorList>
            <person name="Pettersson B.M.F."/>
            <person name="Behra P.R.K."/>
            <person name="Ramesh M."/>
            <person name="Das S."/>
            <person name="Dasgupta S."/>
            <person name="Kirsebom L.A."/>
        </authorList>
    </citation>
    <scope>NUCLEOTIDE SEQUENCE</scope>
    <source>
        <strain evidence="1">DSM 44615</strain>
    </source>
</reference>
<proteinExistence type="predicted"/>
<keyword evidence="2" id="KW-1185">Reference proteome</keyword>
<dbReference type="EMBL" id="JACKSJ010000069">
    <property type="protein sequence ID" value="MCV7170130.1"/>
    <property type="molecule type" value="Genomic_DNA"/>
</dbReference>
<protein>
    <submittedName>
        <fullName evidence="1">Uncharacterized protein</fullName>
    </submittedName>
</protein>
<reference evidence="1" key="2">
    <citation type="journal article" date="2022" name="BMC Genomics">
        <title>Comparative genome analysis of mycobacteria focusing on tRNA and non-coding RNA.</title>
        <authorList>
            <person name="Behra P.R.K."/>
            <person name="Pettersson B.M.F."/>
            <person name="Ramesh M."/>
            <person name="Das S."/>
            <person name="Dasgupta S."/>
            <person name="Kirsebom L.A."/>
        </authorList>
    </citation>
    <scope>NUCLEOTIDE SEQUENCE</scope>
    <source>
        <strain evidence="1">DSM 44615</strain>
    </source>
</reference>